<dbReference type="EMBL" id="RXHI01000014">
    <property type="protein sequence ID" value="RUA22579.1"/>
    <property type="molecule type" value="Genomic_DNA"/>
</dbReference>
<dbReference type="GO" id="GO:0009279">
    <property type="term" value="C:cell outer membrane"/>
    <property type="evidence" value="ECO:0007669"/>
    <property type="project" value="UniProtKB-SubCell"/>
</dbReference>
<dbReference type="Gene3D" id="2.40.170.20">
    <property type="entry name" value="TonB-dependent receptor, beta-barrel domain"/>
    <property type="match status" value="1"/>
</dbReference>
<evidence type="ECO:0000256" key="1">
    <source>
        <dbReference type="ARBA" id="ARBA00004571"/>
    </source>
</evidence>
<keyword evidence="6 7" id="KW-0998">Cell outer membrane</keyword>
<keyword evidence="4 7" id="KW-0812">Transmembrane</keyword>
<comment type="subcellular location">
    <subcellularLocation>
        <location evidence="1 7">Cell outer membrane</location>
        <topology evidence="1 7">Multi-pass membrane protein</topology>
    </subcellularLocation>
</comment>
<keyword evidence="8" id="KW-0675">Receptor</keyword>
<dbReference type="InterPro" id="IPR039426">
    <property type="entry name" value="TonB-dep_rcpt-like"/>
</dbReference>
<protein>
    <submittedName>
        <fullName evidence="8">TonB-dependent receptor</fullName>
    </submittedName>
</protein>
<evidence type="ECO:0000256" key="6">
    <source>
        <dbReference type="ARBA" id="ARBA00023237"/>
    </source>
</evidence>
<evidence type="ECO:0000256" key="5">
    <source>
        <dbReference type="ARBA" id="ARBA00023136"/>
    </source>
</evidence>
<dbReference type="InterPro" id="IPR036942">
    <property type="entry name" value="Beta-barrel_TonB_sf"/>
</dbReference>
<evidence type="ECO:0000256" key="2">
    <source>
        <dbReference type="ARBA" id="ARBA00022448"/>
    </source>
</evidence>
<dbReference type="SUPFAM" id="SSF56935">
    <property type="entry name" value="Porins"/>
    <property type="match status" value="1"/>
</dbReference>
<name>A0A432JJ69_9GAMM</name>
<reference evidence="8" key="1">
    <citation type="submission" date="2018-12" db="EMBL/GenBank/DDBJ databases">
        <authorList>
            <person name="Jadhav K."/>
            <person name="Kushwaha B."/>
            <person name="Jadhav I."/>
        </authorList>
    </citation>
    <scope>NUCLEOTIDE SEQUENCE [LARGE SCALE GENOMIC DNA]</scope>
    <source>
        <strain evidence="8">SBS 10</strain>
    </source>
</reference>
<keyword evidence="2 7" id="KW-0813">Transport</keyword>
<comment type="similarity">
    <text evidence="7">Belongs to the TonB-dependent receptor family.</text>
</comment>
<evidence type="ECO:0000313" key="8">
    <source>
        <dbReference type="EMBL" id="RUA22579.1"/>
    </source>
</evidence>
<evidence type="ECO:0000256" key="4">
    <source>
        <dbReference type="ARBA" id="ARBA00022692"/>
    </source>
</evidence>
<proteinExistence type="inferred from homology"/>
<accession>A0A432JJ69</accession>
<evidence type="ECO:0000256" key="7">
    <source>
        <dbReference type="PROSITE-ProRule" id="PRU01360"/>
    </source>
</evidence>
<dbReference type="PROSITE" id="PS52016">
    <property type="entry name" value="TONB_DEPENDENT_REC_3"/>
    <property type="match status" value="1"/>
</dbReference>
<keyword evidence="3 7" id="KW-1134">Transmembrane beta strand</keyword>
<gene>
    <name evidence="8" type="ORF">DSL92_05190</name>
</gene>
<sequence>MEFTPIVPISVSNRAAIRRYRQWWDTESVNTSTFALNGENLTDKTYYSTVRGSTKHNYFGEPRHFTLTMQYRY</sequence>
<evidence type="ECO:0000256" key="3">
    <source>
        <dbReference type="ARBA" id="ARBA00022452"/>
    </source>
</evidence>
<organism evidence="8">
    <name type="scientific">Billgrantia gudaonensis</name>
    <dbReference type="NCBI Taxonomy" id="376427"/>
    <lineage>
        <taxon>Bacteria</taxon>
        <taxon>Pseudomonadati</taxon>
        <taxon>Pseudomonadota</taxon>
        <taxon>Gammaproteobacteria</taxon>
        <taxon>Oceanospirillales</taxon>
        <taxon>Halomonadaceae</taxon>
        <taxon>Billgrantia</taxon>
    </lineage>
</organism>
<comment type="caution">
    <text evidence="8">The sequence shown here is derived from an EMBL/GenBank/DDBJ whole genome shotgun (WGS) entry which is preliminary data.</text>
</comment>
<keyword evidence="5 7" id="KW-0472">Membrane</keyword>
<dbReference type="AlphaFoldDB" id="A0A432JJ69"/>